<evidence type="ECO:0000256" key="1">
    <source>
        <dbReference type="SAM" id="MobiDB-lite"/>
    </source>
</evidence>
<feature type="compositionally biased region" description="Polar residues" evidence="1">
    <location>
        <begin position="246"/>
        <end position="284"/>
    </location>
</feature>
<feature type="region of interest" description="Disordered" evidence="1">
    <location>
        <begin position="71"/>
        <end position="163"/>
    </location>
</feature>
<dbReference type="EMBL" id="OB660165">
    <property type="protein sequence ID" value="CAD7223196.1"/>
    <property type="molecule type" value="Genomic_DNA"/>
</dbReference>
<protein>
    <submittedName>
        <fullName evidence="3">Uncharacterized protein</fullName>
    </submittedName>
</protein>
<gene>
    <name evidence="3" type="ORF">CTOB1V02_LOCUS1186</name>
</gene>
<evidence type="ECO:0000256" key="2">
    <source>
        <dbReference type="SAM" id="Phobius"/>
    </source>
</evidence>
<feature type="region of interest" description="Disordered" evidence="1">
    <location>
        <begin position="722"/>
        <end position="753"/>
    </location>
</feature>
<keyword evidence="2" id="KW-0812">Transmembrane</keyword>
<keyword evidence="2" id="KW-0472">Membrane</keyword>
<feature type="compositionally biased region" description="Polar residues" evidence="1">
    <location>
        <begin position="803"/>
        <end position="821"/>
    </location>
</feature>
<proteinExistence type="predicted"/>
<feature type="region of interest" description="Disordered" evidence="1">
    <location>
        <begin position="783"/>
        <end position="821"/>
    </location>
</feature>
<feature type="compositionally biased region" description="Low complexity" evidence="1">
    <location>
        <begin position="660"/>
        <end position="677"/>
    </location>
</feature>
<feature type="compositionally biased region" description="Low complexity" evidence="1">
    <location>
        <begin position="92"/>
        <end position="107"/>
    </location>
</feature>
<evidence type="ECO:0000313" key="3">
    <source>
        <dbReference type="EMBL" id="CAD7223196.1"/>
    </source>
</evidence>
<feature type="region of interest" description="Disordered" evidence="1">
    <location>
        <begin position="657"/>
        <end position="701"/>
    </location>
</feature>
<feature type="region of interest" description="Disordered" evidence="1">
    <location>
        <begin position="191"/>
        <end position="289"/>
    </location>
</feature>
<dbReference type="OrthoDB" id="10055441at2759"/>
<keyword evidence="2" id="KW-1133">Transmembrane helix</keyword>
<organism evidence="3">
    <name type="scientific">Cyprideis torosa</name>
    <dbReference type="NCBI Taxonomy" id="163714"/>
    <lineage>
        <taxon>Eukaryota</taxon>
        <taxon>Metazoa</taxon>
        <taxon>Ecdysozoa</taxon>
        <taxon>Arthropoda</taxon>
        <taxon>Crustacea</taxon>
        <taxon>Oligostraca</taxon>
        <taxon>Ostracoda</taxon>
        <taxon>Podocopa</taxon>
        <taxon>Podocopida</taxon>
        <taxon>Cytherocopina</taxon>
        <taxon>Cytheroidea</taxon>
        <taxon>Cytherideidae</taxon>
        <taxon>Cyprideis</taxon>
    </lineage>
</organism>
<feature type="compositionally biased region" description="Polar residues" evidence="1">
    <location>
        <begin position="196"/>
        <end position="217"/>
    </location>
</feature>
<feature type="region of interest" description="Disordered" evidence="1">
    <location>
        <begin position="476"/>
        <end position="499"/>
    </location>
</feature>
<feature type="compositionally biased region" description="Low complexity" evidence="1">
    <location>
        <begin position="484"/>
        <end position="495"/>
    </location>
</feature>
<dbReference type="AlphaFoldDB" id="A0A7R8W6B4"/>
<feature type="compositionally biased region" description="Low complexity" evidence="1">
    <location>
        <begin position="726"/>
        <end position="750"/>
    </location>
</feature>
<feature type="compositionally biased region" description="Polar residues" evidence="1">
    <location>
        <begin position="142"/>
        <end position="160"/>
    </location>
</feature>
<feature type="transmembrane region" description="Helical" evidence="2">
    <location>
        <begin position="21"/>
        <end position="42"/>
    </location>
</feature>
<feature type="compositionally biased region" description="Basic residues" evidence="1">
    <location>
        <begin position="116"/>
        <end position="141"/>
    </location>
</feature>
<name>A0A7R8W6B4_9CRUS</name>
<accession>A0A7R8W6B4</accession>
<reference evidence="3" key="1">
    <citation type="submission" date="2020-11" db="EMBL/GenBank/DDBJ databases">
        <authorList>
            <person name="Tran Van P."/>
        </authorList>
    </citation>
    <scope>NUCLEOTIDE SEQUENCE</scope>
</reference>
<sequence>MINEDDDDEVYPVCAPQLFPIWFQGFLAVFAFVLLGSLLSLLSGFASYMLYSCYTELETIQQEWGVQPSVMQRGTAPSPAKGKAVTVPTGHPPQAVRKVQQQQQQQVEPPPPQKKQPSRRKRPRIGNRKMGSSKKDKRTRRNAANSIMQSSISNGLQGSLHSIKLENPPPYGYSYTPPGPDASLMSYSPLSVAAPRSSSHSPQPMGNPSPVGAQSPSAPRVNGACGPQGRSRRVSSESDEPCGASSDLQSSDSTGVHSSPLMSTGKLSTPSSVILPSVRNPSSGDDSEHHRVVVSPINTRDVLPSSLSLIAPLSHHSGTGPTSTISYYPAPTTVVSTSGGSGLNGGASPPKYCQENGHDFTDFVTLVCQEGQNPTIQVSQAIVAVSGTTSSARQKLPPHYTMLPPPPPAPMARPVAIIRSTGVPDELHISAETAVARHTTNGSLGGESIMEETEKGQLTDPPIQGFCPNSLSPLASHVSDEANSSPVRSPSPHSPGDYTYTLTSRNELEMLCVEDGDCAILRDIFAARFRVDPIFRRSFATWVEEERSEESESFPAGSIVVTAFFLALFISLTICSILCSTGHCQRWFCLALDRVLIELHPQWVRKEEDLVREEGQRLSELYPSSGIHERYKHKKGKLFKKKGPSRAIPEISQVTMQSETTTLSQGQSVQVTQGQQSKNEEAASDAENLPPPPSTYTVSFADAGTSAGGVISAGPLSPSSHLNLFSNSGSSPNPGSSPVRSSTPPRSLPRWNNTTFMSLDENMDYQMMSTLLPDGTAGHHLMDDDRYFGHPSNPPDPVPVVCSDQTSPGSATPLSPCRSSS</sequence>